<protein>
    <recommendedName>
        <fullName evidence="3">Reverse transcriptase domain-containing protein</fullName>
    </recommendedName>
</protein>
<dbReference type="PANTHER" id="PTHR35450">
    <property type="entry name" value="REVERSE TRANSCRIPTASE DOMAIN-CONTAINING PROTEIN"/>
    <property type="match status" value="1"/>
</dbReference>
<reference evidence="1 2" key="1">
    <citation type="submission" date="2024-01" db="EMBL/GenBank/DDBJ databases">
        <authorList>
            <person name="Alioto T."/>
            <person name="Alioto T."/>
            <person name="Gomez Garrido J."/>
        </authorList>
    </citation>
    <scope>NUCLEOTIDE SEQUENCE [LARGE SCALE GENOMIC DNA]</scope>
</reference>
<gene>
    <name evidence="1" type="ORF">FSCOSCO3_A022199</name>
</gene>
<accession>A0AAV1P048</accession>
<evidence type="ECO:0000313" key="2">
    <source>
        <dbReference type="Proteomes" id="UP001314229"/>
    </source>
</evidence>
<dbReference type="EMBL" id="CAWUFR010000080">
    <property type="protein sequence ID" value="CAK6965214.1"/>
    <property type="molecule type" value="Genomic_DNA"/>
</dbReference>
<keyword evidence="2" id="KW-1185">Reference proteome</keyword>
<name>A0AAV1P048_SCOSC</name>
<dbReference type="PANTHER" id="PTHR35450:SF2">
    <property type="entry name" value="REVERSE TRANSCRIPTASE DOMAIN-CONTAINING PROTEIN"/>
    <property type="match status" value="1"/>
</dbReference>
<dbReference type="AlphaFoldDB" id="A0AAV1P048"/>
<proteinExistence type="predicted"/>
<evidence type="ECO:0008006" key="3">
    <source>
        <dbReference type="Google" id="ProtNLM"/>
    </source>
</evidence>
<evidence type="ECO:0000313" key="1">
    <source>
        <dbReference type="EMBL" id="CAK6965214.1"/>
    </source>
</evidence>
<dbReference type="Proteomes" id="UP001314229">
    <property type="component" value="Unassembled WGS sequence"/>
</dbReference>
<comment type="caution">
    <text evidence="1">The sequence shown here is derived from an EMBL/GenBank/DDBJ whole genome shotgun (WGS) entry which is preliminary data.</text>
</comment>
<organism evidence="1 2">
    <name type="scientific">Scomber scombrus</name>
    <name type="common">Atlantic mackerel</name>
    <name type="synonym">Scomber vernalis</name>
    <dbReference type="NCBI Taxonomy" id="13677"/>
    <lineage>
        <taxon>Eukaryota</taxon>
        <taxon>Metazoa</taxon>
        <taxon>Chordata</taxon>
        <taxon>Craniata</taxon>
        <taxon>Vertebrata</taxon>
        <taxon>Euteleostomi</taxon>
        <taxon>Actinopterygii</taxon>
        <taxon>Neopterygii</taxon>
        <taxon>Teleostei</taxon>
        <taxon>Neoteleostei</taxon>
        <taxon>Acanthomorphata</taxon>
        <taxon>Pelagiaria</taxon>
        <taxon>Scombriformes</taxon>
        <taxon>Scombridae</taxon>
        <taxon>Scomber</taxon>
    </lineage>
</organism>
<sequence>MDDIKLYARNERDIDSLIHLTRIYSNSIRMSFRLDKCGRMVSKRGKMIRTERVELPEGSIEDLQDSYKYLGILQANGNHEEAARKSATAKYLHRILRWYISWPKEEIEAMISRQGSSSQCIESSIPSPAP</sequence>